<sequence length="379" mass="42176">MDAVSEDQTVGLRYPKTVHDAVDTASLLWRYDVERREFLIGSAFAAGAVSAASRDWLIGNSRKELGYEGGTAFVSMSDVEQVRALGEEFERMSHTFGSQKIRRYMVDYLRHEVGPLLKRTRTEKVGRELLHVAAEFTAAAGYMAVDCNDLNLAERYYIQALRLADAADSRRYGAQVMATHMGHLALYAEHPREAVQLAEAARSGTRQKTEPLAAAVTWVVEARGYARMGDTLACQRALSQAERYFCRSNPSEAPRYLRYFQQAYLSDAFAHCFRDLNQPHKASEFARLALRDLPSTHTRRRAINTGILAHACLANNEPEEAAAHGLEVVRLASSLRSPRARNRIATLHAGFLPHQKAPGVAVFLKRADALLQQGSVQAV</sequence>
<comment type="caution">
    <text evidence="1">The sequence shown here is derived from an EMBL/GenBank/DDBJ whole genome shotgun (WGS) entry which is preliminary data.</text>
</comment>
<evidence type="ECO:0000313" key="1">
    <source>
        <dbReference type="EMBL" id="MBB5816893.1"/>
    </source>
</evidence>
<organism evidence="1 2">
    <name type="scientific">Streptomyces collinus</name>
    <dbReference type="NCBI Taxonomy" id="42684"/>
    <lineage>
        <taxon>Bacteria</taxon>
        <taxon>Bacillati</taxon>
        <taxon>Actinomycetota</taxon>
        <taxon>Actinomycetes</taxon>
        <taxon>Kitasatosporales</taxon>
        <taxon>Streptomycetaceae</taxon>
        <taxon>Streptomyces</taxon>
    </lineage>
</organism>
<accession>A0AA89QEJ7</accession>
<dbReference type="Proteomes" id="UP000579531">
    <property type="component" value="Unassembled WGS sequence"/>
</dbReference>
<proteinExistence type="predicted"/>
<dbReference type="InterPro" id="IPR011990">
    <property type="entry name" value="TPR-like_helical_dom_sf"/>
</dbReference>
<dbReference type="RefSeq" id="WP_311240824.1">
    <property type="nucleotide sequence ID" value="NZ_CP133771.1"/>
</dbReference>
<dbReference type="Gene3D" id="1.25.40.10">
    <property type="entry name" value="Tetratricopeptide repeat domain"/>
    <property type="match status" value="1"/>
</dbReference>
<evidence type="ECO:0008006" key="3">
    <source>
        <dbReference type="Google" id="ProtNLM"/>
    </source>
</evidence>
<gene>
    <name evidence="1" type="ORF">HNR72_008015</name>
</gene>
<name>A0AA89QEJ7_STRCU</name>
<reference evidence="1 2" key="1">
    <citation type="submission" date="2020-08" db="EMBL/GenBank/DDBJ databases">
        <title>Sequencing the genomes of 1000 actinobacteria strains.</title>
        <authorList>
            <person name="Klenk H.-P."/>
        </authorList>
    </citation>
    <scope>NUCLEOTIDE SEQUENCE [LARGE SCALE GENOMIC DNA]</scope>
    <source>
        <strain evidence="1 2">DSM 40129</strain>
    </source>
</reference>
<evidence type="ECO:0000313" key="2">
    <source>
        <dbReference type="Proteomes" id="UP000579531"/>
    </source>
</evidence>
<dbReference type="GeneID" id="93835838"/>
<dbReference type="SUPFAM" id="SSF48452">
    <property type="entry name" value="TPR-like"/>
    <property type="match status" value="1"/>
</dbReference>
<protein>
    <recommendedName>
        <fullName evidence="3">Transcriptional regulator</fullName>
    </recommendedName>
</protein>
<dbReference type="AlphaFoldDB" id="A0AA89QEJ7"/>
<dbReference type="EMBL" id="JACHLX010000002">
    <property type="protein sequence ID" value="MBB5816893.1"/>
    <property type="molecule type" value="Genomic_DNA"/>
</dbReference>
<keyword evidence="2" id="KW-1185">Reference proteome</keyword>